<dbReference type="GO" id="GO:0008270">
    <property type="term" value="F:zinc ion binding"/>
    <property type="evidence" value="ECO:0007669"/>
    <property type="project" value="UniProtKB-KW"/>
</dbReference>
<sequence>MTQDHGRHDWSWWESEIITKWTKHSGRFIMENDFESSIFNSEKNKPLTWFLKQKDRLSDLHPDMYDSMIDMKILRKHWGELEHYIKCRCVEPFSTEYHINAMEYIITRTRIGKTWTINPMDSQMVQRISREDKRLEIPVLKCHKCGSTSHLANNCTKKD</sequence>
<dbReference type="Proteomes" id="UP000765509">
    <property type="component" value="Unassembled WGS sequence"/>
</dbReference>
<feature type="domain" description="CCHC-type" evidence="2">
    <location>
        <begin position="141"/>
        <end position="157"/>
    </location>
</feature>
<evidence type="ECO:0000313" key="3">
    <source>
        <dbReference type="EMBL" id="MBW0590850.1"/>
    </source>
</evidence>
<keyword evidence="1" id="KW-0862">Zinc</keyword>
<comment type="caution">
    <text evidence="3">The sequence shown here is derived from an EMBL/GenBank/DDBJ whole genome shotgun (WGS) entry which is preliminary data.</text>
</comment>
<dbReference type="GO" id="GO:0003676">
    <property type="term" value="F:nucleic acid binding"/>
    <property type="evidence" value="ECO:0007669"/>
    <property type="project" value="InterPro"/>
</dbReference>
<keyword evidence="1" id="KW-0479">Metal-binding</keyword>
<protein>
    <recommendedName>
        <fullName evidence="2">CCHC-type domain-containing protein</fullName>
    </recommendedName>
</protein>
<proteinExistence type="predicted"/>
<accession>A0A9Q3KZ96</accession>
<name>A0A9Q3KZ96_9BASI</name>
<dbReference type="EMBL" id="AVOT02140269">
    <property type="protein sequence ID" value="MBW0590850.1"/>
    <property type="molecule type" value="Genomic_DNA"/>
</dbReference>
<reference evidence="3" key="1">
    <citation type="submission" date="2021-03" db="EMBL/GenBank/DDBJ databases">
        <title>Draft genome sequence of rust myrtle Austropuccinia psidii MF-1, a brazilian biotype.</title>
        <authorList>
            <person name="Quecine M.C."/>
            <person name="Pachon D.M.R."/>
            <person name="Bonatelli M.L."/>
            <person name="Correr F.H."/>
            <person name="Franceschini L.M."/>
            <person name="Leite T.F."/>
            <person name="Margarido G.R.A."/>
            <person name="Almeida C.A."/>
            <person name="Ferrarezi J.A."/>
            <person name="Labate C.A."/>
        </authorList>
    </citation>
    <scope>NUCLEOTIDE SEQUENCE</scope>
    <source>
        <strain evidence="3">MF-1</strain>
    </source>
</reference>
<dbReference type="PROSITE" id="PS50158">
    <property type="entry name" value="ZF_CCHC"/>
    <property type="match status" value="1"/>
</dbReference>
<gene>
    <name evidence="3" type="ORF">O181_130565</name>
</gene>
<evidence type="ECO:0000256" key="1">
    <source>
        <dbReference type="PROSITE-ProRule" id="PRU00047"/>
    </source>
</evidence>
<dbReference type="InterPro" id="IPR001878">
    <property type="entry name" value="Znf_CCHC"/>
</dbReference>
<keyword evidence="4" id="KW-1185">Reference proteome</keyword>
<evidence type="ECO:0000259" key="2">
    <source>
        <dbReference type="PROSITE" id="PS50158"/>
    </source>
</evidence>
<keyword evidence="1" id="KW-0863">Zinc-finger</keyword>
<evidence type="ECO:0000313" key="4">
    <source>
        <dbReference type="Proteomes" id="UP000765509"/>
    </source>
</evidence>
<dbReference type="AlphaFoldDB" id="A0A9Q3KZ96"/>
<organism evidence="3 4">
    <name type="scientific">Austropuccinia psidii MF-1</name>
    <dbReference type="NCBI Taxonomy" id="1389203"/>
    <lineage>
        <taxon>Eukaryota</taxon>
        <taxon>Fungi</taxon>
        <taxon>Dikarya</taxon>
        <taxon>Basidiomycota</taxon>
        <taxon>Pucciniomycotina</taxon>
        <taxon>Pucciniomycetes</taxon>
        <taxon>Pucciniales</taxon>
        <taxon>Sphaerophragmiaceae</taxon>
        <taxon>Austropuccinia</taxon>
    </lineage>
</organism>